<name>A0AAD7IX34_9AGAR</name>
<protein>
    <submittedName>
        <fullName evidence="2">Uncharacterized protein</fullName>
    </submittedName>
</protein>
<evidence type="ECO:0000256" key="1">
    <source>
        <dbReference type="SAM" id="MobiDB-lite"/>
    </source>
</evidence>
<feature type="region of interest" description="Disordered" evidence="1">
    <location>
        <begin position="42"/>
        <end position="77"/>
    </location>
</feature>
<dbReference type="Proteomes" id="UP001215598">
    <property type="component" value="Unassembled WGS sequence"/>
</dbReference>
<organism evidence="2 3">
    <name type="scientific">Mycena metata</name>
    <dbReference type="NCBI Taxonomy" id="1033252"/>
    <lineage>
        <taxon>Eukaryota</taxon>
        <taxon>Fungi</taxon>
        <taxon>Dikarya</taxon>
        <taxon>Basidiomycota</taxon>
        <taxon>Agaricomycotina</taxon>
        <taxon>Agaricomycetes</taxon>
        <taxon>Agaricomycetidae</taxon>
        <taxon>Agaricales</taxon>
        <taxon>Marasmiineae</taxon>
        <taxon>Mycenaceae</taxon>
        <taxon>Mycena</taxon>
    </lineage>
</organism>
<comment type="caution">
    <text evidence="2">The sequence shown here is derived from an EMBL/GenBank/DDBJ whole genome shotgun (WGS) entry which is preliminary data.</text>
</comment>
<keyword evidence="3" id="KW-1185">Reference proteome</keyword>
<sequence>MSCGLGNHSVLVKFSKIDVFDFPSVAAYKYREGVATRTLRPFWTSENNPKNGFHKPGLENPTERVAGTQSKQRMAPLSGEFKALLTATVNTEAQNTGAAIDNDSTDKIEEAMGQPEGSKE</sequence>
<feature type="region of interest" description="Disordered" evidence="1">
    <location>
        <begin position="92"/>
        <end position="120"/>
    </location>
</feature>
<proteinExistence type="predicted"/>
<accession>A0AAD7IX34</accession>
<reference evidence="2" key="1">
    <citation type="submission" date="2023-03" db="EMBL/GenBank/DDBJ databases">
        <title>Massive genome expansion in bonnet fungi (Mycena s.s.) driven by repeated elements and novel gene families across ecological guilds.</title>
        <authorList>
            <consortium name="Lawrence Berkeley National Laboratory"/>
            <person name="Harder C.B."/>
            <person name="Miyauchi S."/>
            <person name="Viragh M."/>
            <person name="Kuo A."/>
            <person name="Thoen E."/>
            <person name="Andreopoulos B."/>
            <person name="Lu D."/>
            <person name="Skrede I."/>
            <person name="Drula E."/>
            <person name="Henrissat B."/>
            <person name="Morin E."/>
            <person name="Kohler A."/>
            <person name="Barry K."/>
            <person name="LaButti K."/>
            <person name="Morin E."/>
            <person name="Salamov A."/>
            <person name="Lipzen A."/>
            <person name="Mereny Z."/>
            <person name="Hegedus B."/>
            <person name="Baldrian P."/>
            <person name="Stursova M."/>
            <person name="Weitz H."/>
            <person name="Taylor A."/>
            <person name="Grigoriev I.V."/>
            <person name="Nagy L.G."/>
            <person name="Martin F."/>
            <person name="Kauserud H."/>
        </authorList>
    </citation>
    <scope>NUCLEOTIDE SEQUENCE</scope>
    <source>
        <strain evidence="2">CBHHK182m</strain>
    </source>
</reference>
<gene>
    <name evidence="2" type="ORF">B0H16DRAFT_1459940</name>
</gene>
<evidence type="ECO:0000313" key="2">
    <source>
        <dbReference type="EMBL" id="KAJ7752345.1"/>
    </source>
</evidence>
<dbReference type="AlphaFoldDB" id="A0AAD7IX34"/>
<dbReference type="EMBL" id="JARKIB010000059">
    <property type="protein sequence ID" value="KAJ7752345.1"/>
    <property type="molecule type" value="Genomic_DNA"/>
</dbReference>
<evidence type="ECO:0000313" key="3">
    <source>
        <dbReference type="Proteomes" id="UP001215598"/>
    </source>
</evidence>